<dbReference type="InterPro" id="IPR000515">
    <property type="entry name" value="MetI-like"/>
</dbReference>
<dbReference type="OrthoDB" id="9815029at2"/>
<accession>A0A317PP02</accession>
<comment type="subcellular location">
    <subcellularLocation>
        <location evidence="1">Cell inner membrane</location>
        <topology evidence="1">Multi-pass membrane protein</topology>
    </subcellularLocation>
    <subcellularLocation>
        <location evidence="9">Cell membrane</location>
        <topology evidence="9">Multi-pass membrane protein</topology>
    </subcellularLocation>
</comment>
<dbReference type="EMBL" id="QGTR01000002">
    <property type="protein sequence ID" value="PWW01939.1"/>
    <property type="molecule type" value="Genomic_DNA"/>
</dbReference>
<protein>
    <submittedName>
        <fullName evidence="11">Amino acid ABC transporter membrane protein 1 (PAAT family)</fullName>
    </submittedName>
</protein>
<dbReference type="NCBIfam" id="TIGR01726">
    <property type="entry name" value="HEQRo_perm_3TM"/>
    <property type="match status" value="1"/>
</dbReference>
<evidence type="ECO:0000256" key="9">
    <source>
        <dbReference type="RuleBase" id="RU363032"/>
    </source>
</evidence>
<gene>
    <name evidence="11" type="ORF">DFR52_102604</name>
</gene>
<keyword evidence="3 9" id="KW-0813">Transport</keyword>
<evidence type="ECO:0000256" key="1">
    <source>
        <dbReference type="ARBA" id="ARBA00004429"/>
    </source>
</evidence>
<dbReference type="SUPFAM" id="SSF161098">
    <property type="entry name" value="MetI-like"/>
    <property type="match status" value="1"/>
</dbReference>
<keyword evidence="5" id="KW-0997">Cell inner membrane</keyword>
<evidence type="ECO:0000256" key="6">
    <source>
        <dbReference type="ARBA" id="ARBA00022692"/>
    </source>
</evidence>
<evidence type="ECO:0000256" key="2">
    <source>
        <dbReference type="ARBA" id="ARBA00010072"/>
    </source>
</evidence>
<comment type="similarity">
    <text evidence="2">Belongs to the binding-protein-dependent transport system permease family. HisMQ subfamily.</text>
</comment>
<evidence type="ECO:0000256" key="8">
    <source>
        <dbReference type="ARBA" id="ARBA00023136"/>
    </source>
</evidence>
<dbReference type="Pfam" id="PF00528">
    <property type="entry name" value="BPD_transp_1"/>
    <property type="match status" value="1"/>
</dbReference>
<evidence type="ECO:0000256" key="4">
    <source>
        <dbReference type="ARBA" id="ARBA00022475"/>
    </source>
</evidence>
<comment type="caution">
    <text evidence="11">The sequence shown here is derived from an EMBL/GenBank/DDBJ whole genome shotgun (WGS) entry which is preliminary data.</text>
</comment>
<evidence type="ECO:0000259" key="10">
    <source>
        <dbReference type="PROSITE" id="PS50928"/>
    </source>
</evidence>
<evidence type="ECO:0000256" key="3">
    <source>
        <dbReference type="ARBA" id="ARBA00022448"/>
    </source>
</evidence>
<evidence type="ECO:0000256" key="5">
    <source>
        <dbReference type="ARBA" id="ARBA00022519"/>
    </source>
</evidence>
<keyword evidence="12" id="KW-1185">Reference proteome</keyword>
<dbReference type="GO" id="GO:0043190">
    <property type="term" value="C:ATP-binding cassette (ABC) transporter complex"/>
    <property type="evidence" value="ECO:0007669"/>
    <property type="project" value="InterPro"/>
</dbReference>
<feature type="transmembrane region" description="Helical" evidence="9">
    <location>
        <begin position="203"/>
        <end position="225"/>
    </location>
</feature>
<dbReference type="GO" id="GO:0022857">
    <property type="term" value="F:transmembrane transporter activity"/>
    <property type="evidence" value="ECO:0007669"/>
    <property type="project" value="InterPro"/>
</dbReference>
<reference evidence="11 12" key="1">
    <citation type="submission" date="2018-05" db="EMBL/GenBank/DDBJ databases">
        <title>Genomic Encyclopedia of Type Strains, Phase IV (KMG-IV): sequencing the most valuable type-strain genomes for metagenomic binning, comparative biology and taxonomic classification.</title>
        <authorList>
            <person name="Goeker M."/>
        </authorList>
    </citation>
    <scope>NUCLEOTIDE SEQUENCE [LARGE SCALE GENOMIC DNA]</scope>
    <source>
        <strain evidence="11 12">DSM 16791</strain>
    </source>
</reference>
<organism evidence="11 12">
    <name type="scientific">Hoeflea marina</name>
    <dbReference type="NCBI Taxonomy" id="274592"/>
    <lineage>
        <taxon>Bacteria</taxon>
        <taxon>Pseudomonadati</taxon>
        <taxon>Pseudomonadota</taxon>
        <taxon>Alphaproteobacteria</taxon>
        <taxon>Hyphomicrobiales</taxon>
        <taxon>Rhizobiaceae</taxon>
        <taxon>Hoeflea</taxon>
    </lineage>
</organism>
<feature type="transmembrane region" description="Helical" evidence="9">
    <location>
        <begin position="61"/>
        <end position="82"/>
    </location>
</feature>
<dbReference type="AlphaFoldDB" id="A0A317PP02"/>
<dbReference type="PROSITE" id="PS50928">
    <property type="entry name" value="ABC_TM1"/>
    <property type="match status" value="1"/>
</dbReference>
<sequence length="240" mass="25889">MTGFSWFSALAYGDTGWGDEFVRGALFTLSISVCSYCLGIVLGLFGATAKLSRSRPARAMATFYTTAVRAVPELLLILLIYYSSTSALRDLVVGLGLARDFQVNGFVAACLSLGVVQGAYSTEVFRGAIIAVGKEQVEAATALGLSRRQTWRLVVFPQMLHKAIPGLGNLWLVVLKESSLISVVGFSELLLTAKMAGGAENRYLFFFSAVAFAYLGLSVVSSHLFDLVERQTGRHERGHG</sequence>
<dbReference type="Proteomes" id="UP000246352">
    <property type="component" value="Unassembled WGS sequence"/>
</dbReference>
<evidence type="ECO:0000313" key="11">
    <source>
        <dbReference type="EMBL" id="PWW01939.1"/>
    </source>
</evidence>
<keyword evidence="4" id="KW-1003">Cell membrane</keyword>
<dbReference type="InterPro" id="IPR010065">
    <property type="entry name" value="AA_ABC_transptr_permease_3TM"/>
</dbReference>
<dbReference type="Gene3D" id="1.10.3720.10">
    <property type="entry name" value="MetI-like"/>
    <property type="match status" value="1"/>
</dbReference>
<keyword evidence="7 9" id="KW-1133">Transmembrane helix</keyword>
<dbReference type="InterPro" id="IPR035906">
    <property type="entry name" value="MetI-like_sf"/>
</dbReference>
<dbReference type="InterPro" id="IPR051613">
    <property type="entry name" value="ABC_transp_permease_HisMQ"/>
</dbReference>
<keyword evidence="8 9" id="KW-0472">Membrane</keyword>
<dbReference type="PANTHER" id="PTHR30133:SF2">
    <property type="entry name" value="ARGININE ABC TRANSPORTER PERMEASE PROTEIN ARTQ"/>
    <property type="match status" value="1"/>
</dbReference>
<name>A0A317PP02_9HYPH</name>
<feature type="domain" description="ABC transmembrane type-1" evidence="10">
    <location>
        <begin position="25"/>
        <end position="225"/>
    </location>
</feature>
<dbReference type="CDD" id="cd06261">
    <property type="entry name" value="TM_PBP2"/>
    <property type="match status" value="1"/>
</dbReference>
<evidence type="ECO:0000313" key="12">
    <source>
        <dbReference type="Proteomes" id="UP000246352"/>
    </source>
</evidence>
<feature type="transmembrane region" description="Helical" evidence="9">
    <location>
        <begin position="25"/>
        <end position="49"/>
    </location>
</feature>
<dbReference type="RefSeq" id="WP_110031685.1">
    <property type="nucleotide sequence ID" value="NZ_QGTR01000002.1"/>
</dbReference>
<proteinExistence type="inferred from homology"/>
<evidence type="ECO:0000256" key="7">
    <source>
        <dbReference type="ARBA" id="ARBA00022989"/>
    </source>
</evidence>
<dbReference type="PANTHER" id="PTHR30133">
    <property type="entry name" value="CATIONIC AMINO ACID TRANSPORTER, MEMBRANE COMPONENT"/>
    <property type="match status" value="1"/>
</dbReference>
<keyword evidence="6 9" id="KW-0812">Transmembrane</keyword>